<protein>
    <submittedName>
        <fullName evidence="2">Uncharacterized protein</fullName>
    </submittedName>
</protein>
<evidence type="ECO:0000313" key="3">
    <source>
        <dbReference type="Proteomes" id="UP000836841"/>
    </source>
</evidence>
<sequence length="102" mass="11211">MQGGNIGIEENISTLSSIDPNSPIELDDANAMSEAVDDYYSVEDVILHRLQDTIAKSAMQRQYASDTSSTNKNSRDEIEVLTKEETSNRFVNLNAILTAQGT</sequence>
<dbReference type="Proteomes" id="UP000836841">
    <property type="component" value="Unassembled WGS sequence"/>
</dbReference>
<proteinExistence type="predicted"/>
<evidence type="ECO:0000313" key="2">
    <source>
        <dbReference type="EMBL" id="CAH2041428.1"/>
    </source>
</evidence>
<comment type="caution">
    <text evidence="2">The sequence shown here is derived from an EMBL/GenBank/DDBJ whole genome shotgun (WGS) entry which is preliminary data.</text>
</comment>
<dbReference type="GO" id="GO:0006355">
    <property type="term" value="P:regulation of DNA-templated transcription"/>
    <property type="evidence" value="ECO:0007669"/>
    <property type="project" value="InterPro"/>
</dbReference>
<dbReference type="EMBL" id="CAJVSB020000091">
    <property type="protein sequence ID" value="CAH2041428.1"/>
    <property type="molecule type" value="Genomic_DNA"/>
</dbReference>
<feature type="region of interest" description="Disordered" evidence="1">
    <location>
        <begin position="1"/>
        <end position="21"/>
    </location>
</feature>
<gene>
    <name evidence="2" type="ORF">TAV2_LOCUS4441</name>
</gene>
<dbReference type="InterPro" id="IPR039928">
    <property type="entry name" value="LNK"/>
</dbReference>
<dbReference type="PANTHER" id="PTHR33334:SF5">
    <property type="entry name" value="PROTEIN LNK2"/>
    <property type="match status" value="1"/>
</dbReference>
<dbReference type="PANTHER" id="PTHR33334">
    <property type="entry name" value="PROTEIN LNK1"/>
    <property type="match status" value="1"/>
</dbReference>
<evidence type="ECO:0000256" key="1">
    <source>
        <dbReference type="SAM" id="MobiDB-lite"/>
    </source>
</evidence>
<dbReference type="AlphaFoldDB" id="A0AAU9RGI9"/>
<organism evidence="2 3">
    <name type="scientific">Thlaspi arvense</name>
    <name type="common">Field penny-cress</name>
    <dbReference type="NCBI Taxonomy" id="13288"/>
    <lineage>
        <taxon>Eukaryota</taxon>
        <taxon>Viridiplantae</taxon>
        <taxon>Streptophyta</taxon>
        <taxon>Embryophyta</taxon>
        <taxon>Tracheophyta</taxon>
        <taxon>Spermatophyta</taxon>
        <taxon>Magnoliopsida</taxon>
        <taxon>eudicotyledons</taxon>
        <taxon>Gunneridae</taxon>
        <taxon>Pentapetalae</taxon>
        <taxon>rosids</taxon>
        <taxon>malvids</taxon>
        <taxon>Brassicales</taxon>
        <taxon>Brassicaceae</taxon>
        <taxon>Thlaspideae</taxon>
        <taxon>Thlaspi</taxon>
    </lineage>
</organism>
<name>A0AAU9RGI9_THLAR</name>
<accession>A0AAU9RGI9</accession>
<reference evidence="2 3" key="1">
    <citation type="submission" date="2022-03" db="EMBL/GenBank/DDBJ databases">
        <authorList>
            <person name="Nunn A."/>
            <person name="Chopra R."/>
            <person name="Nunn A."/>
            <person name="Contreras Garrido A."/>
        </authorList>
    </citation>
    <scope>NUCLEOTIDE SEQUENCE [LARGE SCALE GENOMIC DNA]</scope>
</reference>
<feature type="compositionally biased region" description="Polar residues" evidence="1">
    <location>
        <begin position="11"/>
        <end position="20"/>
    </location>
</feature>
<keyword evidence="3" id="KW-1185">Reference proteome</keyword>
<dbReference type="GO" id="GO:0007623">
    <property type="term" value="P:circadian rhythm"/>
    <property type="evidence" value="ECO:0007669"/>
    <property type="project" value="InterPro"/>
</dbReference>